<evidence type="ECO:0000313" key="1">
    <source>
        <dbReference type="EMBL" id="MEB6408777.1"/>
    </source>
</evidence>
<dbReference type="RefSeq" id="WP_252092837.1">
    <property type="nucleotide sequence ID" value="NZ_JALLMC010000001.1"/>
</dbReference>
<accession>A0ABU6DZ27</accession>
<gene>
    <name evidence="1" type="ORF">MXM28_03590</name>
</gene>
<keyword evidence="2" id="KW-1185">Reference proteome</keyword>
<dbReference type="EMBL" id="JALLMC010000001">
    <property type="protein sequence ID" value="MEB6408777.1"/>
    <property type="molecule type" value="Genomic_DNA"/>
</dbReference>
<evidence type="ECO:0000313" key="2">
    <source>
        <dbReference type="Proteomes" id="UP001306510"/>
    </source>
</evidence>
<protein>
    <submittedName>
        <fullName evidence="1">Uncharacterized protein</fullName>
    </submittedName>
</protein>
<reference evidence="1 2" key="1">
    <citation type="submission" date="2022-04" db="EMBL/GenBank/DDBJ databases">
        <title>Whole genome surviellance of AMR bacteria from Assam, India: One Health Study.</title>
        <authorList>
            <person name="Mendem S.K."/>
            <person name="Rakshit O."/>
            <person name="Murugesan D."/>
            <person name="Shome R."/>
            <person name="Raisen C."/>
            <person name="Holmes M.A."/>
            <person name="Saikia K."/>
            <person name="Shome B.R."/>
        </authorList>
    </citation>
    <scope>NUCLEOTIDE SEQUENCE [LARGE SCALE GENOMIC DNA]</scope>
    <source>
        <strain evidence="1 2">MGG-11lp</strain>
    </source>
</reference>
<dbReference type="Gene3D" id="1.20.910.10">
    <property type="entry name" value="Heme oxygenase-like"/>
    <property type="match status" value="1"/>
</dbReference>
<dbReference type="SUPFAM" id="SSF48613">
    <property type="entry name" value="Heme oxygenase-like"/>
    <property type="match status" value="1"/>
</dbReference>
<name>A0ABU6DZ27_9ENTR</name>
<dbReference type="Proteomes" id="UP001306510">
    <property type="component" value="Unassembled WGS sequence"/>
</dbReference>
<comment type="caution">
    <text evidence="1">The sequence shown here is derived from an EMBL/GenBank/DDBJ whole genome shotgun (WGS) entry which is preliminary data.</text>
</comment>
<proteinExistence type="predicted"/>
<organism evidence="1 2">
    <name type="scientific">Enterobacter vonholyi</name>
    <dbReference type="NCBI Taxonomy" id="2797505"/>
    <lineage>
        <taxon>Bacteria</taxon>
        <taxon>Pseudomonadati</taxon>
        <taxon>Pseudomonadota</taxon>
        <taxon>Gammaproteobacteria</taxon>
        <taxon>Enterobacterales</taxon>
        <taxon>Enterobacteriaceae</taxon>
        <taxon>Enterobacter</taxon>
    </lineage>
</organism>
<dbReference type="InterPro" id="IPR016084">
    <property type="entry name" value="Haem_Oase-like_multi-hlx"/>
</dbReference>
<sequence length="262" mass="29938">MKTNHLNAEKTGLAHADGKPGYILWGTVNAKGYIMTGISKEIEYYKTNFLNHPLFNYLNDDALSLDERLRFLPYISHFVMSFADINKYILPFATPANALERAVNTHAREDAEHWPWFLNDLQTSGQNSAASLTEHLSFLWSDNLINSRKLTYHLIQTLHNQSAKMRLIVIEVMEATGNATFDTLASITKGTDKQLEYCGHLHLSHETGHSMGSEDEIVDTLNLTEEERNKASQMIVECFNAFHRFFDEIFENVSPEHSRSIK</sequence>